<proteinExistence type="predicted"/>
<dbReference type="InterPro" id="IPR012489">
    <property type="entry name" value="NucleaseA_inhib-like"/>
</dbReference>
<protein>
    <submittedName>
        <fullName evidence="1">Nuclease A inhibitor family protein</fullName>
    </submittedName>
</protein>
<sequence>MTQTITEQLTKLTQDLLWMSEADYPWEIVSYDCSNLTPEQLLEQSNLPSNTPIETVSIERFFAPALREQSWHNEEERATRNRYQQLFDFLNDQLNDLIVYRLKEVEIDVYILGTVEDKTIGLKTTIVET</sequence>
<evidence type="ECO:0000313" key="2">
    <source>
        <dbReference type="Proteomes" id="UP000664844"/>
    </source>
</evidence>
<keyword evidence="2" id="KW-1185">Reference proteome</keyword>
<reference evidence="1 2" key="1">
    <citation type="submission" date="2021-03" db="EMBL/GenBank/DDBJ databases">
        <title>Metabolic Capacity of the Antarctic Cyanobacterium Phormidium pseudopriestleyi that Sustains Oxygenic Photosynthesis in the Presence of Hydrogen Sulfide.</title>
        <authorList>
            <person name="Lumian J.E."/>
            <person name="Jungblut A.D."/>
            <person name="Dillon M.L."/>
            <person name="Hawes I."/>
            <person name="Doran P.T."/>
            <person name="Mackey T.J."/>
            <person name="Dick G.J."/>
            <person name="Grettenberger C.L."/>
            <person name="Sumner D.Y."/>
        </authorList>
    </citation>
    <scope>NUCLEOTIDE SEQUENCE [LARGE SCALE GENOMIC DNA]</scope>
    <source>
        <strain evidence="1 2">FRX01</strain>
    </source>
</reference>
<comment type="caution">
    <text evidence="1">The sequence shown here is derived from an EMBL/GenBank/DDBJ whole genome shotgun (WGS) entry which is preliminary data.</text>
</comment>
<name>A0ABS3FPS6_9CYAN</name>
<dbReference type="Pfam" id="PF07924">
    <property type="entry name" value="NuiA"/>
    <property type="match status" value="1"/>
</dbReference>
<evidence type="ECO:0000313" key="1">
    <source>
        <dbReference type="EMBL" id="MBO0348818.1"/>
    </source>
</evidence>
<dbReference type="Gene3D" id="3.40.1460.10">
    <property type="entry name" value="Nuclease A inhibitor-like"/>
    <property type="match status" value="1"/>
</dbReference>
<accession>A0ABS3FPS6</accession>
<dbReference type="InterPro" id="IPR036587">
    <property type="entry name" value="NucleaseA_inhib-like_sf"/>
</dbReference>
<dbReference type="EMBL" id="JAFLQW010000191">
    <property type="protein sequence ID" value="MBO0348818.1"/>
    <property type="molecule type" value="Genomic_DNA"/>
</dbReference>
<dbReference type="RefSeq" id="WP_207087357.1">
    <property type="nucleotide sequence ID" value="NZ_JAFLQW010000191.1"/>
</dbReference>
<dbReference type="SUPFAM" id="SSF82602">
    <property type="entry name" value="Nuclease A inhibitor (NuiA)"/>
    <property type="match status" value="1"/>
</dbReference>
<organism evidence="1 2">
    <name type="scientific">Phormidium pseudopriestleyi FRX01</name>
    <dbReference type="NCBI Taxonomy" id="1759528"/>
    <lineage>
        <taxon>Bacteria</taxon>
        <taxon>Bacillati</taxon>
        <taxon>Cyanobacteriota</taxon>
        <taxon>Cyanophyceae</taxon>
        <taxon>Oscillatoriophycideae</taxon>
        <taxon>Oscillatoriales</taxon>
        <taxon>Oscillatoriaceae</taxon>
        <taxon>Phormidium</taxon>
    </lineage>
</organism>
<gene>
    <name evidence="1" type="ORF">J0895_06835</name>
</gene>
<dbReference type="Proteomes" id="UP000664844">
    <property type="component" value="Unassembled WGS sequence"/>
</dbReference>